<keyword evidence="4" id="KW-0460">Magnesium</keyword>
<comment type="cofactor">
    <cofactor evidence="1">
        <name>Mg(2+)</name>
        <dbReference type="ChEBI" id="CHEBI:18420"/>
    </cofactor>
</comment>
<name>A0A7S8F2S9_9SPHN</name>
<evidence type="ECO:0000256" key="5">
    <source>
        <dbReference type="ARBA" id="ARBA00038887"/>
    </source>
</evidence>
<dbReference type="PANTHER" id="PTHR42742">
    <property type="entry name" value="TRANSCRIPTIONAL REPRESSOR MPRA"/>
    <property type="match status" value="1"/>
</dbReference>
<keyword evidence="2" id="KW-0479">Metal-binding</keyword>
<evidence type="ECO:0000313" key="8">
    <source>
        <dbReference type="Proteomes" id="UP000594459"/>
    </source>
</evidence>
<protein>
    <recommendedName>
        <fullName evidence="5">fructokinase</fullName>
        <ecNumber evidence="5">2.7.1.4</ecNumber>
    </recommendedName>
</protein>
<keyword evidence="8" id="KW-1185">Reference proteome</keyword>
<organism evidence="7 8">
    <name type="scientific">Qipengyuania soli</name>
    <dbReference type="NCBI Taxonomy" id="2782568"/>
    <lineage>
        <taxon>Bacteria</taxon>
        <taxon>Pseudomonadati</taxon>
        <taxon>Pseudomonadota</taxon>
        <taxon>Alphaproteobacteria</taxon>
        <taxon>Sphingomonadales</taxon>
        <taxon>Erythrobacteraceae</taxon>
        <taxon>Qipengyuania</taxon>
    </lineage>
</organism>
<dbReference type="InterPro" id="IPR051804">
    <property type="entry name" value="Carb_Metab_Reg_Kinase/Isom"/>
</dbReference>
<proteinExistence type="predicted"/>
<sequence length="294" mass="30771">MSNNWPLYGAIEAGGTKFVLGTGTSPINLTARHTIPTRTPGETLPEAAAWFHNQGRLSAIGIATFGPAVVDPKDGRWGRITNTPKPGWADCDLAGFFGREFGVPIGFDTDVNGAALAESRFGAGEDANSLAYVTVGTGIGGGLVLDGKAVHGAAHPEMGHIFPRRHESDAAFEGVCPTHGDCLEGLASGPAIMRRWGKSLSELPEDHAAHAVIAHYLAHLCHTIFAMSSAEVIVLGGGVMNTPGLLDRIRATERELDRGYLPAAAIHRIVKPSLGDDAGIIGALCLAMEADKGR</sequence>
<dbReference type="InterPro" id="IPR049874">
    <property type="entry name" value="ROK_cs"/>
</dbReference>
<comment type="catalytic activity">
    <reaction evidence="6">
        <text>D-fructose + ATP = D-fructose 6-phosphate + ADP + H(+)</text>
        <dbReference type="Rhea" id="RHEA:16125"/>
        <dbReference type="ChEBI" id="CHEBI:15378"/>
        <dbReference type="ChEBI" id="CHEBI:30616"/>
        <dbReference type="ChEBI" id="CHEBI:37721"/>
        <dbReference type="ChEBI" id="CHEBI:61527"/>
        <dbReference type="ChEBI" id="CHEBI:456216"/>
        <dbReference type="EC" id="2.7.1.4"/>
    </reaction>
</comment>
<evidence type="ECO:0000256" key="2">
    <source>
        <dbReference type="ARBA" id="ARBA00022723"/>
    </source>
</evidence>
<dbReference type="GO" id="GO:0008865">
    <property type="term" value="F:fructokinase activity"/>
    <property type="evidence" value="ECO:0007669"/>
    <property type="project" value="UniProtKB-EC"/>
</dbReference>
<dbReference type="GO" id="GO:0046872">
    <property type="term" value="F:metal ion binding"/>
    <property type="evidence" value="ECO:0007669"/>
    <property type="project" value="UniProtKB-KW"/>
</dbReference>
<dbReference type="PROSITE" id="PS01125">
    <property type="entry name" value="ROK"/>
    <property type="match status" value="1"/>
</dbReference>
<dbReference type="SUPFAM" id="SSF53067">
    <property type="entry name" value="Actin-like ATPase domain"/>
    <property type="match status" value="1"/>
</dbReference>
<dbReference type="AlphaFoldDB" id="A0A7S8F2S9"/>
<dbReference type="Gene3D" id="3.30.420.40">
    <property type="match status" value="2"/>
</dbReference>
<dbReference type="EC" id="2.7.1.4" evidence="5"/>
<dbReference type="Pfam" id="PF00480">
    <property type="entry name" value="ROK"/>
    <property type="match status" value="1"/>
</dbReference>
<gene>
    <name evidence="7" type="ORF">IRL76_02455</name>
</gene>
<dbReference type="PANTHER" id="PTHR42742:SF3">
    <property type="entry name" value="FRUCTOKINASE"/>
    <property type="match status" value="1"/>
</dbReference>
<dbReference type="EMBL" id="CP064654">
    <property type="protein sequence ID" value="QPC99455.1"/>
    <property type="molecule type" value="Genomic_DNA"/>
</dbReference>
<accession>A0A7S8F2S9</accession>
<dbReference type="Proteomes" id="UP000594459">
    <property type="component" value="Chromosome"/>
</dbReference>
<evidence type="ECO:0000256" key="4">
    <source>
        <dbReference type="ARBA" id="ARBA00022842"/>
    </source>
</evidence>
<evidence type="ECO:0000256" key="1">
    <source>
        <dbReference type="ARBA" id="ARBA00001946"/>
    </source>
</evidence>
<dbReference type="RefSeq" id="WP_200982832.1">
    <property type="nucleotide sequence ID" value="NZ_CP064654.1"/>
</dbReference>
<evidence type="ECO:0000256" key="6">
    <source>
        <dbReference type="ARBA" id="ARBA00048451"/>
    </source>
</evidence>
<dbReference type="CDD" id="cd24067">
    <property type="entry name" value="ASKHA_NBD_ROK_BsFRK-like"/>
    <property type="match status" value="1"/>
</dbReference>
<reference evidence="7 8" key="1">
    <citation type="submission" date="2020-11" db="EMBL/GenBank/DDBJ databases">
        <title>The genome sequence of Erythrobacter sp. 6D36.</title>
        <authorList>
            <person name="Liu Y."/>
        </authorList>
    </citation>
    <scope>NUCLEOTIDE SEQUENCE [LARGE SCALE GENOMIC DNA]</scope>
    <source>
        <strain evidence="7 8">6D36</strain>
    </source>
</reference>
<keyword evidence="3" id="KW-0862">Zinc</keyword>
<dbReference type="InterPro" id="IPR043129">
    <property type="entry name" value="ATPase_NBD"/>
</dbReference>
<evidence type="ECO:0000313" key="7">
    <source>
        <dbReference type="EMBL" id="QPC99455.1"/>
    </source>
</evidence>
<dbReference type="KEGG" id="qso:IRL76_02455"/>
<dbReference type="InterPro" id="IPR000600">
    <property type="entry name" value="ROK"/>
</dbReference>
<evidence type="ECO:0000256" key="3">
    <source>
        <dbReference type="ARBA" id="ARBA00022833"/>
    </source>
</evidence>